<keyword evidence="1" id="KW-0812">Transmembrane</keyword>
<accession>A0ABQ3YS95</accession>
<evidence type="ECO:0000256" key="1">
    <source>
        <dbReference type="SAM" id="Phobius"/>
    </source>
</evidence>
<protein>
    <submittedName>
        <fullName evidence="2">Uncharacterized protein</fullName>
    </submittedName>
</protein>
<keyword evidence="1" id="KW-1133">Transmembrane helix</keyword>
<evidence type="ECO:0000313" key="3">
    <source>
        <dbReference type="Proteomes" id="UP000637628"/>
    </source>
</evidence>
<gene>
    <name evidence="2" type="ORF">Adu01nite_18030</name>
</gene>
<comment type="caution">
    <text evidence="2">The sequence shown here is derived from an EMBL/GenBank/DDBJ whole genome shotgun (WGS) entry which is preliminary data.</text>
</comment>
<organism evidence="2 3">
    <name type="scientific">Paractinoplanes durhamensis</name>
    <dbReference type="NCBI Taxonomy" id="113563"/>
    <lineage>
        <taxon>Bacteria</taxon>
        <taxon>Bacillati</taxon>
        <taxon>Actinomycetota</taxon>
        <taxon>Actinomycetes</taxon>
        <taxon>Micromonosporales</taxon>
        <taxon>Micromonosporaceae</taxon>
        <taxon>Paractinoplanes</taxon>
    </lineage>
</organism>
<sequence>MPFETSPAYDRVLADDRNYHIVFLVVGGLFTVLLILFSVFCWWRLKRAPKRTFERRTFLWFGVAGVTFSLFMVVALWANVTSVVNPRQTLSGTKFSPVGQAWLDAGSAQLSPALQQAIDERLAWQRPKAVICAILLVAVVTLAVYLWRALIRRPRGRLMLAAGILSAAASVLLMLMVIGNTEGALAPLTLTVIYG</sequence>
<name>A0ABQ3YS95_9ACTN</name>
<reference evidence="2 3" key="1">
    <citation type="submission" date="2021-01" db="EMBL/GenBank/DDBJ databases">
        <title>Whole genome shotgun sequence of Actinoplanes durhamensis NBRC 14914.</title>
        <authorList>
            <person name="Komaki H."/>
            <person name="Tamura T."/>
        </authorList>
    </citation>
    <scope>NUCLEOTIDE SEQUENCE [LARGE SCALE GENOMIC DNA]</scope>
    <source>
        <strain evidence="2 3">NBRC 14914</strain>
    </source>
</reference>
<evidence type="ECO:0000313" key="2">
    <source>
        <dbReference type="EMBL" id="GIE00453.1"/>
    </source>
</evidence>
<feature type="transmembrane region" description="Helical" evidence="1">
    <location>
        <begin position="158"/>
        <end position="178"/>
    </location>
</feature>
<dbReference type="EMBL" id="BOML01000014">
    <property type="protein sequence ID" value="GIE00453.1"/>
    <property type="molecule type" value="Genomic_DNA"/>
</dbReference>
<dbReference type="RefSeq" id="WP_203726088.1">
    <property type="nucleotide sequence ID" value="NZ_BAAATX010000002.1"/>
</dbReference>
<keyword evidence="1" id="KW-0472">Membrane</keyword>
<keyword evidence="3" id="KW-1185">Reference proteome</keyword>
<dbReference type="Proteomes" id="UP000637628">
    <property type="component" value="Unassembled WGS sequence"/>
</dbReference>
<feature type="transmembrane region" description="Helical" evidence="1">
    <location>
        <begin position="128"/>
        <end position="146"/>
    </location>
</feature>
<feature type="transmembrane region" description="Helical" evidence="1">
    <location>
        <begin position="20"/>
        <end position="45"/>
    </location>
</feature>
<proteinExistence type="predicted"/>
<feature type="transmembrane region" description="Helical" evidence="1">
    <location>
        <begin position="57"/>
        <end position="78"/>
    </location>
</feature>